<evidence type="ECO:0000313" key="11">
    <source>
        <dbReference type="EMBL" id="ODR99862.1"/>
    </source>
</evidence>
<organism evidence="11 12">
    <name type="scientific">Methyloceanibacter methanicus</name>
    <dbReference type="NCBI Taxonomy" id="1774968"/>
    <lineage>
        <taxon>Bacteria</taxon>
        <taxon>Pseudomonadati</taxon>
        <taxon>Pseudomonadota</taxon>
        <taxon>Alphaproteobacteria</taxon>
        <taxon>Hyphomicrobiales</taxon>
        <taxon>Hyphomicrobiaceae</taxon>
        <taxon>Methyloceanibacter</taxon>
    </lineage>
</organism>
<evidence type="ECO:0000256" key="7">
    <source>
        <dbReference type="SAM" id="Phobius"/>
    </source>
</evidence>
<dbReference type="InterPro" id="IPR002668">
    <property type="entry name" value="CNT_N_dom"/>
</dbReference>
<comment type="similarity">
    <text evidence="2">Belongs to the concentrative nucleoside transporter (CNT) (TC 2.A.41) family.</text>
</comment>
<evidence type="ECO:0000259" key="8">
    <source>
        <dbReference type="Pfam" id="PF01773"/>
    </source>
</evidence>
<keyword evidence="5 7" id="KW-1133">Transmembrane helix</keyword>
<feature type="transmembrane region" description="Helical" evidence="7">
    <location>
        <begin position="177"/>
        <end position="199"/>
    </location>
</feature>
<proteinExistence type="inferred from homology"/>
<keyword evidence="3" id="KW-1003">Cell membrane</keyword>
<dbReference type="EMBL" id="LPWG01000010">
    <property type="protein sequence ID" value="ODR99862.1"/>
    <property type="molecule type" value="Genomic_DNA"/>
</dbReference>
<feature type="transmembrane region" description="Helical" evidence="7">
    <location>
        <begin position="102"/>
        <end position="122"/>
    </location>
</feature>
<feature type="transmembrane region" description="Helical" evidence="7">
    <location>
        <begin position="359"/>
        <end position="384"/>
    </location>
</feature>
<feature type="transmembrane region" description="Helical" evidence="7">
    <location>
        <begin position="211"/>
        <end position="230"/>
    </location>
</feature>
<dbReference type="InterPro" id="IPR011657">
    <property type="entry name" value="CNT_C_dom"/>
</dbReference>
<keyword evidence="6 7" id="KW-0472">Membrane</keyword>
<dbReference type="InterPro" id="IPR011642">
    <property type="entry name" value="Gate_dom"/>
</dbReference>
<reference evidence="11 12" key="1">
    <citation type="journal article" date="2016" name="Environ. Microbiol.">
        <title>New Methyloceanibacter diversity from North Sea sediments includes methanotroph containing solely the soluble methane monooxygenase.</title>
        <authorList>
            <person name="Vekeman B."/>
            <person name="Kerckhof F.M."/>
            <person name="Cremers G."/>
            <person name="de Vos P."/>
            <person name="Vandamme P."/>
            <person name="Boon N."/>
            <person name="Op den Camp H.J."/>
            <person name="Heylen K."/>
        </authorList>
    </citation>
    <scope>NUCLEOTIDE SEQUENCE [LARGE SCALE GENOMIC DNA]</scope>
    <source>
        <strain evidence="11 12">R-67174</strain>
    </source>
</reference>
<dbReference type="GO" id="GO:0005337">
    <property type="term" value="F:nucleoside transmembrane transporter activity"/>
    <property type="evidence" value="ECO:0007669"/>
    <property type="project" value="InterPro"/>
</dbReference>
<dbReference type="GO" id="GO:0015293">
    <property type="term" value="F:symporter activity"/>
    <property type="evidence" value="ECO:0007669"/>
    <property type="project" value="TreeGrafter"/>
</dbReference>
<evidence type="ECO:0000256" key="4">
    <source>
        <dbReference type="ARBA" id="ARBA00022692"/>
    </source>
</evidence>
<dbReference type="Pfam" id="PF01773">
    <property type="entry name" value="Nucleos_tra2_N"/>
    <property type="match status" value="1"/>
</dbReference>
<dbReference type="Proteomes" id="UP000094501">
    <property type="component" value="Unassembled WGS sequence"/>
</dbReference>
<feature type="domain" description="Concentrative nucleoside transporter C-terminal" evidence="9">
    <location>
        <begin position="211"/>
        <end position="414"/>
    </location>
</feature>
<feature type="domain" description="Concentrative nucleoside transporter N-terminal" evidence="8">
    <location>
        <begin position="10"/>
        <end position="83"/>
    </location>
</feature>
<evidence type="ECO:0000256" key="3">
    <source>
        <dbReference type="ARBA" id="ARBA00022475"/>
    </source>
</evidence>
<dbReference type="PANTHER" id="PTHR10590:SF4">
    <property type="entry name" value="SOLUTE CARRIER FAMILY 28 MEMBER 3"/>
    <property type="match status" value="1"/>
</dbReference>
<dbReference type="RefSeq" id="WP_069436700.1">
    <property type="nucleotide sequence ID" value="NZ_LPWG01000010.1"/>
</dbReference>
<evidence type="ECO:0000259" key="10">
    <source>
        <dbReference type="Pfam" id="PF07670"/>
    </source>
</evidence>
<feature type="transmembrane region" description="Helical" evidence="7">
    <location>
        <begin position="303"/>
        <end position="319"/>
    </location>
</feature>
<dbReference type="Pfam" id="PF07670">
    <property type="entry name" value="Gate"/>
    <property type="match status" value="1"/>
</dbReference>
<protein>
    <submittedName>
        <fullName evidence="11">Nucleoside:proton symporter</fullName>
    </submittedName>
</protein>
<sequence>MWQGILQAGLGLIVLLGFAWAVSEDRRAIPVRVVASAMALQFALAVLLLRLPPVTAALSWLNKAVEALRQATLAGTSFVFGYLGGGPVPFEPTAPQNMFILATQGLPLILIVSALSALLFYWRILPKIVEGFAWLLERTIGLGGATGVASAANVFVGMIEAPLLIRPYLRDLTRAGLFLVMTVGMATIAGNMFVLYATVLSPVLTDAAGTLMVASVISAPASVAIAALMVPGDYTGDAVEQPGPGEDATGAVEAIVNGTLAGVRIIVAVVAVLIVAIALVHLVNLFLGLLPEIGGFRVSLQRILGWLLMPVAWLIGIPWNEAGLAGELMGTKIVLNELVAYLSMAELPADALSPRSATILTYALCGFANLGSLGIMLGGLAALVPERRAEIVDLGPKALVAGTMACFMTGAMAGLLLT</sequence>
<dbReference type="Pfam" id="PF07662">
    <property type="entry name" value="Nucleos_tra2_C"/>
    <property type="match status" value="1"/>
</dbReference>
<feature type="transmembrane region" description="Helical" evidence="7">
    <location>
        <begin position="31"/>
        <end position="51"/>
    </location>
</feature>
<keyword evidence="12" id="KW-1185">Reference proteome</keyword>
<comment type="subcellular location">
    <subcellularLocation>
        <location evidence="1">Cell membrane</location>
        <topology evidence="1">Multi-pass membrane protein</topology>
    </subcellularLocation>
</comment>
<feature type="transmembrane region" description="Helical" evidence="7">
    <location>
        <begin position="265"/>
        <end position="291"/>
    </location>
</feature>
<evidence type="ECO:0000259" key="9">
    <source>
        <dbReference type="Pfam" id="PF07662"/>
    </source>
</evidence>
<feature type="transmembrane region" description="Helical" evidence="7">
    <location>
        <begin position="142"/>
        <end position="165"/>
    </location>
</feature>
<evidence type="ECO:0000256" key="2">
    <source>
        <dbReference type="ARBA" id="ARBA00009033"/>
    </source>
</evidence>
<keyword evidence="4 7" id="KW-0812">Transmembrane</keyword>
<dbReference type="OrthoDB" id="9766455at2"/>
<accession>A0A1E3W239</accession>
<dbReference type="AlphaFoldDB" id="A0A1E3W239"/>
<evidence type="ECO:0000256" key="6">
    <source>
        <dbReference type="ARBA" id="ARBA00023136"/>
    </source>
</evidence>
<evidence type="ECO:0000256" key="5">
    <source>
        <dbReference type="ARBA" id="ARBA00022989"/>
    </source>
</evidence>
<evidence type="ECO:0000313" key="12">
    <source>
        <dbReference type="Proteomes" id="UP000094501"/>
    </source>
</evidence>
<gene>
    <name evidence="11" type="ORF">AUC68_01630</name>
</gene>
<comment type="caution">
    <text evidence="11">The sequence shown here is derived from an EMBL/GenBank/DDBJ whole genome shotgun (WGS) entry which is preliminary data.</text>
</comment>
<dbReference type="PANTHER" id="PTHR10590">
    <property type="entry name" value="SODIUM/NUCLEOSIDE COTRANSPORTER"/>
    <property type="match status" value="1"/>
</dbReference>
<dbReference type="InterPro" id="IPR008276">
    <property type="entry name" value="C_nuclsd_transpt"/>
</dbReference>
<evidence type="ECO:0000256" key="1">
    <source>
        <dbReference type="ARBA" id="ARBA00004651"/>
    </source>
</evidence>
<feature type="transmembrane region" description="Helical" evidence="7">
    <location>
        <begin position="396"/>
        <end position="417"/>
    </location>
</feature>
<dbReference type="GO" id="GO:0005886">
    <property type="term" value="C:plasma membrane"/>
    <property type="evidence" value="ECO:0007669"/>
    <property type="project" value="UniProtKB-SubCell"/>
</dbReference>
<feature type="domain" description="Nucleoside transporter/FeoB GTPase Gate" evidence="10">
    <location>
        <begin position="106"/>
        <end position="201"/>
    </location>
</feature>
<name>A0A1E3W239_9HYPH</name>